<dbReference type="EMBL" id="KV581844">
    <property type="protein sequence ID" value="OPL33702.1"/>
    <property type="molecule type" value="Genomic_DNA"/>
</dbReference>
<dbReference type="GO" id="GO:0051879">
    <property type="term" value="F:Hsp90 protein binding"/>
    <property type="evidence" value="ECO:0007669"/>
    <property type="project" value="TreeGrafter"/>
</dbReference>
<dbReference type="InterPro" id="IPR019734">
    <property type="entry name" value="TPR_rpt"/>
</dbReference>
<evidence type="ECO:0000313" key="4">
    <source>
        <dbReference type="Proteomes" id="UP000266721"/>
    </source>
</evidence>
<organism evidence="3 4">
    <name type="scientific">Mytilus galloprovincialis</name>
    <name type="common">Mediterranean mussel</name>
    <dbReference type="NCBI Taxonomy" id="29158"/>
    <lineage>
        <taxon>Eukaryota</taxon>
        <taxon>Metazoa</taxon>
        <taxon>Spiralia</taxon>
        <taxon>Lophotrochozoa</taxon>
        <taxon>Mollusca</taxon>
        <taxon>Bivalvia</taxon>
        <taxon>Autobranchia</taxon>
        <taxon>Pteriomorphia</taxon>
        <taxon>Mytilida</taxon>
        <taxon>Mytiloidea</taxon>
        <taxon>Mytilidae</taxon>
        <taxon>Mytilinae</taxon>
        <taxon>Mytilus</taxon>
    </lineage>
</organism>
<dbReference type="Proteomes" id="UP000266721">
    <property type="component" value="Unassembled WGS sequence"/>
</dbReference>
<accession>A0A3L5TUU1</accession>
<keyword evidence="2" id="KW-0802">TPR repeat</keyword>
<dbReference type="PANTHER" id="PTHR22904">
    <property type="entry name" value="TPR REPEAT CONTAINING PROTEIN"/>
    <property type="match status" value="1"/>
</dbReference>
<dbReference type="InterPro" id="IPR011990">
    <property type="entry name" value="TPR-like_helical_dom_sf"/>
</dbReference>
<dbReference type="SMART" id="SM00028">
    <property type="entry name" value="TPR"/>
    <property type="match status" value="3"/>
</dbReference>
<dbReference type="SMR" id="A0A3L5TUU1"/>
<dbReference type="SUPFAM" id="SSF48452">
    <property type="entry name" value="TPR-like"/>
    <property type="match status" value="1"/>
</dbReference>
<evidence type="ECO:0000313" key="3">
    <source>
        <dbReference type="EMBL" id="OPL33702.1"/>
    </source>
</evidence>
<keyword evidence="1" id="KW-0677">Repeat</keyword>
<keyword evidence="4" id="KW-1185">Reference proteome</keyword>
<name>A0A3L5TUU1_MYTGA</name>
<feature type="non-terminal residue" evidence="3">
    <location>
        <position position="1"/>
    </location>
</feature>
<gene>
    <name evidence="3" type="ORF">AM593_07336</name>
</gene>
<proteinExistence type="predicted"/>
<evidence type="ECO:0000256" key="2">
    <source>
        <dbReference type="ARBA" id="ARBA00022803"/>
    </source>
</evidence>
<dbReference type="Gene3D" id="1.25.40.10">
    <property type="entry name" value="Tetratricopeptide repeat domain"/>
    <property type="match status" value="1"/>
</dbReference>
<sequence length="198" mass="22170">MAYFPQPPGFSLLQANVNVAVATIQQLKCNAKEALKHNDNAQALVAYNQAIFLAYQVSIPPDEFGKLLCNRSLVYYNLKDYSSSLTDATQALFFSPEFFKGHYRQGLAFKSLNQPVNAVGYFANAIKFCLETNQNTQDLVACYTELINVLCEVEDILEIDSFIKNPESDKVKDLILKRHSSNGQWKAISYLLIGNVIG</sequence>
<feature type="non-terminal residue" evidence="3">
    <location>
        <position position="198"/>
    </location>
</feature>
<comment type="caution">
    <text evidence="3">The sequence shown here is derived from an EMBL/GenBank/DDBJ whole genome shotgun (WGS) entry which is preliminary data.</text>
</comment>
<dbReference type="AlphaFoldDB" id="A0A3L5TUU1"/>
<evidence type="ECO:0000256" key="1">
    <source>
        <dbReference type="ARBA" id="ARBA00022737"/>
    </source>
</evidence>
<reference evidence="3 4" key="1">
    <citation type="journal article" date="2016" name="PLoS ONE">
        <title>A First Insight into the Genome of the Filter-Feeder Mussel Mytilus galloprovincialis.</title>
        <authorList>
            <person name="Murgarella M."/>
            <person name="Puiu D."/>
            <person name="Novoa B."/>
            <person name="Figueras A."/>
            <person name="Posada D."/>
            <person name="Canchaya C."/>
        </authorList>
    </citation>
    <scope>NUCLEOTIDE SEQUENCE [LARGE SCALE GENOMIC DNA]</scope>
    <source>
        <tissue evidence="3">Muscle</tissue>
    </source>
</reference>
<protein>
    <submittedName>
        <fullName evidence="3">Uncharacterized protein</fullName>
    </submittedName>
</protein>
<dbReference type="PANTHER" id="PTHR22904:SF523">
    <property type="entry name" value="STRESS-INDUCED-PHOSPHOPROTEIN 1"/>
    <property type="match status" value="1"/>
</dbReference>